<dbReference type="OrthoDB" id="267397at2759"/>
<dbReference type="VEuPathDB" id="TrichDB:TVAG_322970"/>
<dbReference type="InterPro" id="IPR000626">
    <property type="entry name" value="Ubiquitin-like_dom"/>
</dbReference>
<evidence type="ECO:0000259" key="1">
    <source>
        <dbReference type="PROSITE" id="PS50053"/>
    </source>
</evidence>
<proteinExistence type="predicted"/>
<dbReference type="SMART" id="SM00213">
    <property type="entry name" value="UBQ"/>
    <property type="match status" value="1"/>
</dbReference>
<keyword evidence="3" id="KW-1185">Reference proteome</keyword>
<feature type="domain" description="Ubiquitin-like" evidence="1">
    <location>
        <begin position="1"/>
        <end position="72"/>
    </location>
</feature>
<dbReference type="VEuPathDB" id="TrichDB:TVAGG3_0433400"/>
<evidence type="ECO:0000313" key="2">
    <source>
        <dbReference type="EMBL" id="EAX89061.1"/>
    </source>
</evidence>
<dbReference type="Pfam" id="PF00240">
    <property type="entry name" value="ubiquitin"/>
    <property type="match status" value="1"/>
</dbReference>
<dbReference type="SUPFAM" id="SSF54236">
    <property type="entry name" value="Ubiquitin-like"/>
    <property type="match status" value="1"/>
</dbReference>
<sequence length="343" mass="38954">MLINCEYVKGENHTIYVKKLNSVAECKNVLAQEIDVEPDRINFVYQGKLLINERTIDSYGVTDGTKIFYTLKPKIEKPLPAKKKEEEMPSIFDGITDNPLIQGMMKTFKENPDMAASALKGISGFKEDTNNVDMNYAFNDGETFSEVLDLFSKGNKRQAAKTMDNMLNMASAADPGMLHTINRYMNSFDTSDALDNLYGANNIKMVIPDNNLSAPAESPLPESPAPQPNFFMMQPQQQPAPPRINELPEFTSGLDKIRRGIRVLQSRGFVMNDSRKLFRNCEAEKRRRIVNSLPPYQKSNYLGNAQLLYSRGFLNLDDNIFALYANNNDIRMALQYLMDLERQ</sequence>
<dbReference type="EMBL" id="DS114238">
    <property type="protein sequence ID" value="EAX89061.1"/>
    <property type="molecule type" value="Genomic_DNA"/>
</dbReference>
<protein>
    <submittedName>
        <fullName evidence="2">Ubiquitin family protein</fullName>
    </submittedName>
</protein>
<dbReference type="GO" id="GO:0031593">
    <property type="term" value="F:polyubiquitin modification-dependent protein binding"/>
    <property type="evidence" value="ECO:0000318"/>
    <property type="project" value="GO_Central"/>
</dbReference>
<dbReference type="CDD" id="cd17039">
    <property type="entry name" value="Ubl_ubiquitin_like"/>
    <property type="match status" value="1"/>
</dbReference>
<accession>A2G1A3</accession>
<dbReference type="SUPFAM" id="SSF46934">
    <property type="entry name" value="UBA-like"/>
    <property type="match status" value="1"/>
</dbReference>
<dbReference type="RefSeq" id="XP_001301991.1">
    <property type="nucleotide sequence ID" value="XM_001301990.1"/>
</dbReference>
<dbReference type="AlphaFoldDB" id="A2G1A3"/>
<evidence type="ECO:0000313" key="3">
    <source>
        <dbReference type="Proteomes" id="UP000001542"/>
    </source>
</evidence>
<dbReference type="InterPro" id="IPR009060">
    <property type="entry name" value="UBA-like_sf"/>
</dbReference>
<dbReference type="InParanoid" id="A2G1A3"/>
<organism evidence="2 3">
    <name type="scientific">Trichomonas vaginalis (strain ATCC PRA-98 / G3)</name>
    <dbReference type="NCBI Taxonomy" id="412133"/>
    <lineage>
        <taxon>Eukaryota</taxon>
        <taxon>Metamonada</taxon>
        <taxon>Parabasalia</taxon>
        <taxon>Trichomonadida</taxon>
        <taxon>Trichomonadidae</taxon>
        <taxon>Trichomonas</taxon>
    </lineage>
</organism>
<gene>
    <name evidence="2" type="ORF">TVAG_322970</name>
</gene>
<dbReference type="Gene3D" id="3.10.20.90">
    <property type="entry name" value="Phosphatidylinositol 3-kinase Catalytic Subunit, Chain A, domain 1"/>
    <property type="match status" value="1"/>
</dbReference>
<dbReference type="Proteomes" id="UP000001542">
    <property type="component" value="Unassembled WGS sequence"/>
</dbReference>
<reference evidence="2" key="1">
    <citation type="submission" date="2006-10" db="EMBL/GenBank/DDBJ databases">
        <authorList>
            <person name="Amadeo P."/>
            <person name="Zhao Q."/>
            <person name="Wortman J."/>
            <person name="Fraser-Liggett C."/>
            <person name="Carlton J."/>
        </authorList>
    </citation>
    <scope>NUCLEOTIDE SEQUENCE</scope>
    <source>
        <strain evidence="2">G3</strain>
    </source>
</reference>
<dbReference type="KEGG" id="tva:4746728"/>
<name>A2G1A3_TRIV3</name>
<dbReference type="InterPro" id="IPR015496">
    <property type="entry name" value="Ubiquilin"/>
</dbReference>
<dbReference type="InterPro" id="IPR029071">
    <property type="entry name" value="Ubiquitin-like_domsf"/>
</dbReference>
<dbReference type="SMR" id="A2G1A3"/>
<reference evidence="2" key="2">
    <citation type="journal article" date="2007" name="Science">
        <title>Draft genome sequence of the sexually transmitted pathogen Trichomonas vaginalis.</title>
        <authorList>
            <person name="Carlton J.M."/>
            <person name="Hirt R.P."/>
            <person name="Silva J.C."/>
            <person name="Delcher A.L."/>
            <person name="Schatz M."/>
            <person name="Zhao Q."/>
            <person name="Wortman J.R."/>
            <person name="Bidwell S.L."/>
            <person name="Alsmark U.C.M."/>
            <person name="Besteiro S."/>
            <person name="Sicheritz-Ponten T."/>
            <person name="Noel C.J."/>
            <person name="Dacks J.B."/>
            <person name="Foster P.G."/>
            <person name="Simillion C."/>
            <person name="Van de Peer Y."/>
            <person name="Miranda-Saavedra D."/>
            <person name="Barton G.J."/>
            <person name="Westrop G.D."/>
            <person name="Mueller S."/>
            <person name="Dessi D."/>
            <person name="Fiori P.L."/>
            <person name="Ren Q."/>
            <person name="Paulsen I."/>
            <person name="Zhang H."/>
            <person name="Bastida-Corcuera F.D."/>
            <person name="Simoes-Barbosa A."/>
            <person name="Brown M.T."/>
            <person name="Hayes R.D."/>
            <person name="Mukherjee M."/>
            <person name="Okumura C.Y."/>
            <person name="Schneider R."/>
            <person name="Smith A.J."/>
            <person name="Vanacova S."/>
            <person name="Villalvazo M."/>
            <person name="Haas B.J."/>
            <person name="Pertea M."/>
            <person name="Feldblyum T.V."/>
            <person name="Utterback T.R."/>
            <person name="Shu C.L."/>
            <person name="Osoegawa K."/>
            <person name="de Jong P.J."/>
            <person name="Hrdy I."/>
            <person name="Horvathova L."/>
            <person name="Zubacova Z."/>
            <person name="Dolezal P."/>
            <person name="Malik S.B."/>
            <person name="Logsdon J.M. Jr."/>
            <person name="Henze K."/>
            <person name="Gupta A."/>
            <person name="Wang C.C."/>
            <person name="Dunne R.L."/>
            <person name="Upcroft J.A."/>
            <person name="Upcroft P."/>
            <person name="White O."/>
            <person name="Salzberg S.L."/>
            <person name="Tang P."/>
            <person name="Chiu C.-H."/>
            <person name="Lee Y.-S."/>
            <person name="Embley T.M."/>
            <person name="Coombs G.H."/>
            <person name="Mottram J.C."/>
            <person name="Tachezy J."/>
            <person name="Fraser-Liggett C.M."/>
            <person name="Johnson P.J."/>
        </authorList>
    </citation>
    <scope>NUCLEOTIDE SEQUENCE [LARGE SCALE GENOMIC DNA]</scope>
    <source>
        <strain evidence="2">G3</strain>
    </source>
</reference>
<dbReference type="PANTHER" id="PTHR10677:SF3">
    <property type="entry name" value="FI07626P-RELATED"/>
    <property type="match status" value="1"/>
</dbReference>
<dbReference type="PROSITE" id="PS50053">
    <property type="entry name" value="UBIQUITIN_2"/>
    <property type="match status" value="1"/>
</dbReference>
<dbReference type="GO" id="GO:0006511">
    <property type="term" value="P:ubiquitin-dependent protein catabolic process"/>
    <property type="evidence" value="ECO:0000318"/>
    <property type="project" value="GO_Central"/>
</dbReference>
<dbReference type="GO" id="GO:0005829">
    <property type="term" value="C:cytosol"/>
    <property type="evidence" value="ECO:0000318"/>
    <property type="project" value="GO_Central"/>
</dbReference>
<dbReference type="FunFam" id="3.10.20.90:FF:000426">
    <property type="entry name" value="Ubiquitin and WLM domain-containing metalloprotease SPCC1442.07c"/>
    <property type="match status" value="1"/>
</dbReference>
<dbReference type="PANTHER" id="PTHR10677">
    <property type="entry name" value="UBIQUILIN"/>
    <property type="match status" value="1"/>
</dbReference>